<dbReference type="InterPro" id="IPR019734">
    <property type="entry name" value="TPR_rpt"/>
</dbReference>
<dbReference type="RefSeq" id="XP_040652084.1">
    <property type="nucleotide sequence ID" value="XM_040788312.1"/>
</dbReference>
<evidence type="ECO:0000259" key="3">
    <source>
        <dbReference type="PROSITE" id="PS51387"/>
    </source>
</evidence>
<dbReference type="SUPFAM" id="SSF48452">
    <property type="entry name" value="TPR-like"/>
    <property type="match status" value="1"/>
</dbReference>
<evidence type="ECO:0000313" key="5">
    <source>
        <dbReference type="Proteomes" id="UP000070168"/>
    </source>
</evidence>
<evidence type="ECO:0000256" key="2">
    <source>
        <dbReference type="PROSITE-ProRule" id="PRU00339"/>
    </source>
</evidence>
<keyword evidence="5" id="KW-1185">Reference proteome</keyword>
<evidence type="ECO:0000313" key="4">
    <source>
        <dbReference type="EMBL" id="KXG53549.1"/>
    </source>
</evidence>
<dbReference type="Gene3D" id="3.40.462.20">
    <property type="match status" value="1"/>
</dbReference>
<dbReference type="Gene3D" id="1.25.40.10">
    <property type="entry name" value="Tetratricopeptide repeat domain"/>
    <property type="match status" value="1"/>
</dbReference>
<dbReference type="PANTHER" id="PTHR46082">
    <property type="entry name" value="ATP/GTP-BINDING PROTEIN-RELATED"/>
    <property type="match status" value="1"/>
</dbReference>
<dbReference type="PRINTS" id="PR00364">
    <property type="entry name" value="DISEASERSIST"/>
</dbReference>
<dbReference type="Gene3D" id="3.40.50.1580">
    <property type="entry name" value="Nucleoside phosphorylase domain"/>
    <property type="match status" value="1"/>
</dbReference>
<dbReference type="InterPro" id="IPR053137">
    <property type="entry name" value="NLR-like"/>
</dbReference>
<dbReference type="Pfam" id="PF01565">
    <property type="entry name" value="FAD_binding_4"/>
    <property type="match status" value="1"/>
</dbReference>
<dbReference type="InterPro" id="IPR016169">
    <property type="entry name" value="FAD-bd_PCMH_sub2"/>
</dbReference>
<organism evidence="4 5">
    <name type="scientific">Penicillium patulum</name>
    <name type="common">Penicillium griseofulvum</name>
    <dbReference type="NCBI Taxonomy" id="5078"/>
    <lineage>
        <taxon>Eukaryota</taxon>
        <taxon>Fungi</taxon>
        <taxon>Dikarya</taxon>
        <taxon>Ascomycota</taxon>
        <taxon>Pezizomycotina</taxon>
        <taxon>Eurotiomycetes</taxon>
        <taxon>Eurotiomycetidae</taxon>
        <taxon>Eurotiales</taxon>
        <taxon>Aspergillaceae</taxon>
        <taxon>Penicillium</taxon>
    </lineage>
</organism>
<dbReference type="OMA" id="QELGAYC"/>
<dbReference type="Pfam" id="PF08031">
    <property type="entry name" value="BBE"/>
    <property type="match status" value="1"/>
</dbReference>
<dbReference type="EMBL" id="LHQR01000014">
    <property type="protein sequence ID" value="KXG53549.1"/>
    <property type="molecule type" value="Genomic_DNA"/>
</dbReference>
<dbReference type="Gene3D" id="3.40.50.300">
    <property type="entry name" value="P-loop containing nucleotide triphosphate hydrolases"/>
    <property type="match status" value="1"/>
</dbReference>
<dbReference type="InterPro" id="IPR012951">
    <property type="entry name" value="BBE"/>
</dbReference>
<dbReference type="SUPFAM" id="SSF52540">
    <property type="entry name" value="P-loop containing nucleoside triphosphate hydrolases"/>
    <property type="match status" value="1"/>
</dbReference>
<dbReference type="Gene3D" id="3.30.465.10">
    <property type="match status" value="1"/>
</dbReference>
<dbReference type="InterPro" id="IPR016167">
    <property type="entry name" value="FAD-bd_PCMH_sub1"/>
</dbReference>
<dbReference type="InterPro" id="IPR027417">
    <property type="entry name" value="P-loop_NTPase"/>
</dbReference>
<gene>
    <name evidence="4" type="ORF">PGRI_005990</name>
</gene>
<proteinExistence type="inferred from homology"/>
<feature type="repeat" description="TPR" evidence="2">
    <location>
        <begin position="1333"/>
        <end position="1366"/>
    </location>
</feature>
<dbReference type="Proteomes" id="UP000070168">
    <property type="component" value="Unassembled WGS sequence"/>
</dbReference>
<keyword evidence="2" id="KW-0802">TPR repeat</keyword>
<dbReference type="GO" id="GO:0009116">
    <property type="term" value="P:nucleoside metabolic process"/>
    <property type="evidence" value="ECO:0007669"/>
    <property type="project" value="InterPro"/>
</dbReference>
<feature type="repeat" description="TPR" evidence="2">
    <location>
        <begin position="1291"/>
        <end position="1324"/>
    </location>
</feature>
<dbReference type="InterPro" id="IPR006094">
    <property type="entry name" value="Oxid_FAD_bind_N"/>
</dbReference>
<name>A0A135LX56_PENPA</name>
<dbReference type="InterPro" id="IPR016166">
    <property type="entry name" value="FAD-bd_PCMH"/>
</dbReference>
<sequence>MISRISQGQIQILRSQIKEPTSVFSPGSEGYEKCVNRWSAVGCQRAGVIVRPKSTEDIAIAVRFARDNGLDLAVKGGGHSTDTSSSSDGGILIDLGSMRQVSVNSIDSTVTAQGGALWKDVNDTAAMFNLAVVGSTVSQVGVGGLTMRGGYGYLTPKYGLVLDNLLSAKVVTADGRVLYASPIEHSDLFWAIRGAGANVGVAAELRFQAHTQANMVWCGTMVFACDKLTEVIEALNACLVHPQGNAAAQCVLALSPDTGAPVVTTVLFFNGSQEEGSTHFSSLVDLECISTSMEMRPYAQANTMLDDVMPPGGRKEMLGVKLVPPIRPEFASELLEEVGRKFTAVPELASSCFAVDYFDLSKVDGVPITETAFPTRTKTLNGVLILQWIDPSKDKDFIAWGEEIQNMCEAELRRAGHEPDKLVSTFFGYTHDDNLTPEDMFGVNADALLNVKRKYDPDNVFNKLNPLALSKMSLKTLSRDAYRVGWICPLEVEQIAAMKMLDENHNRLPQPFGDTNVYRLGSINNHNVVIAGLPQAGNCPAATVVTQMRMTFPNLRYALLVGIGGGVPTKTDSGMIRLGHVVVSQPMGVHSGAIQYDHGKAEVGHFERKGFIKAPPTALLNAARDLAVQRKLVDDDPIWRNLGRIQTSRRGLRHFKFPGAVNDYLYPSDYTHEQKGVSCEDSGCDQSKRIKRPTDEEDDSFIIVHRGTIASADVVMKDAEKRDDLAREHGVLCFETEAAGALTDFPCMVIRGISDYCDSHKNDQWHGYAAAVAAAYARQLFFHMSMEDVQRNSNPRYITFELPLNLSEITEVTRFIAREDQLERMKEILGTTIGRRTVVVHGLGGIGKTQLAIAHIKRNRSHYSATIWLNARDETALKQSFARTAEWIIRHHPSFSYIAGALESRDLNETVKAVKRWLDDPMNDRWLIVYDNYDNPLSGNHTGKGINHASSVEAGTYSDDDKDLAKAFDLQKFLPETDHGAIIVTTRSSMVKLGRTIHLRKLEDINDSLEVLASVSGRENLKRDPAATDLARQLDGLPLALATAGAYLEEVSISCTEYLQLYRESWQQLHEETPQLPAYDQTLYSTWNLSYRYIQQQSPVAAMLLRQWAYFASEDLCHGLVEADPTTTLQHVESRGYSVHSCVHSWMIHVLNQEFDNSMAWTAVECVAARVPGEDKHEFWLLQRRLIAHADRCLETMRNIEVKGEAVGALHSLGLLYANQGRLQEAEEMCKRALEGYEKAWGQEHHSTLNTVNNIGVLYTYQGRLQDAEAMYKRVLEGKEKAWGQEHTSTLNTVNNLGLLYTAQGRLQDAEAMFKRALEGKEKAWGQEHTSTLNTVDNLGLLYTDQGRLQEAEEMYERALKGYETAFGAISTFTCIRALYTLRNFGLLCERNGQVDTALLYYQRALVGTEAVWGQHGEVYTWLSNRLSSFGV</sequence>
<dbReference type="GeneID" id="63703612"/>
<dbReference type="GO" id="GO:0016491">
    <property type="term" value="F:oxidoreductase activity"/>
    <property type="evidence" value="ECO:0007669"/>
    <property type="project" value="InterPro"/>
</dbReference>
<dbReference type="PROSITE" id="PS51387">
    <property type="entry name" value="FAD_PCMH"/>
    <property type="match status" value="1"/>
</dbReference>
<dbReference type="PROSITE" id="PS50005">
    <property type="entry name" value="TPR"/>
    <property type="match status" value="2"/>
</dbReference>
<evidence type="ECO:0000256" key="1">
    <source>
        <dbReference type="ARBA" id="ARBA00005466"/>
    </source>
</evidence>
<dbReference type="OrthoDB" id="5986190at2759"/>
<dbReference type="InterPro" id="IPR036318">
    <property type="entry name" value="FAD-bd_PCMH-like_sf"/>
</dbReference>
<dbReference type="SUPFAM" id="SSF53167">
    <property type="entry name" value="Purine and uridine phosphorylases"/>
    <property type="match status" value="1"/>
</dbReference>
<dbReference type="STRING" id="5078.A0A135LX56"/>
<comment type="caution">
    <text evidence="4">The sequence shown here is derived from an EMBL/GenBank/DDBJ whole genome shotgun (WGS) entry which is preliminary data.</text>
</comment>
<dbReference type="Pfam" id="PF13424">
    <property type="entry name" value="TPR_12"/>
    <property type="match status" value="2"/>
</dbReference>
<accession>A0A135LX56</accession>
<dbReference type="InterPro" id="IPR011990">
    <property type="entry name" value="TPR-like_helical_dom_sf"/>
</dbReference>
<dbReference type="SMART" id="SM00028">
    <property type="entry name" value="TPR"/>
    <property type="match status" value="5"/>
</dbReference>
<dbReference type="SUPFAM" id="SSF56176">
    <property type="entry name" value="FAD-binding/transporter-associated domain-like"/>
    <property type="match status" value="1"/>
</dbReference>
<feature type="domain" description="FAD-binding PCMH-type" evidence="3">
    <location>
        <begin position="41"/>
        <end position="212"/>
    </location>
</feature>
<dbReference type="GO" id="GO:0071949">
    <property type="term" value="F:FAD binding"/>
    <property type="evidence" value="ECO:0007669"/>
    <property type="project" value="InterPro"/>
</dbReference>
<comment type="similarity">
    <text evidence="1">Belongs to the oxygen-dependent FAD-linked oxidoreductase family.</text>
</comment>
<reference evidence="4 5" key="1">
    <citation type="journal article" date="2016" name="BMC Genomics">
        <title>Genome sequencing and secondary metabolism of the postharvest pathogen Penicillium griseofulvum.</title>
        <authorList>
            <person name="Banani H."/>
            <person name="Marcet-Houben M."/>
            <person name="Ballester A.R."/>
            <person name="Abbruscato P."/>
            <person name="Gonzalez-Candelas L."/>
            <person name="Gabaldon T."/>
            <person name="Spadaro D."/>
        </authorList>
    </citation>
    <scope>NUCLEOTIDE SEQUENCE [LARGE SCALE GENOMIC DNA]</scope>
    <source>
        <strain evidence="4 5">PG3</strain>
    </source>
</reference>
<protein>
    <submittedName>
        <fullName evidence="4">Disease resistance protein</fullName>
    </submittedName>
</protein>
<dbReference type="Gene3D" id="3.30.43.10">
    <property type="entry name" value="Uridine Diphospho-n-acetylenolpyruvylglucosamine Reductase, domain 2"/>
    <property type="match status" value="1"/>
</dbReference>
<dbReference type="PANTHER" id="PTHR46082:SF6">
    <property type="entry name" value="AAA+ ATPASE DOMAIN-CONTAINING PROTEIN-RELATED"/>
    <property type="match status" value="1"/>
</dbReference>
<dbReference type="InterPro" id="IPR035994">
    <property type="entry name" value="Nucleoside_phosphorylase_sf"/>
</dbReference>